<gene>
    <name evidence="1" type="ORF">GCM10022207_33770</name>
</gene>
<organism evidence="1 2">
    <name type="scientific">Streptomyces lannensis</name>
    <dbReference type="NCBI Taxonomy" id="766498"/>
    <lineage>
        <taxon>Bacteria</taxon>
        <taxon>Bacillati</taxon>
        <taxon>Actinomycetota</taxon>
        <taxon>Actinomycetes</taxon>
        <taxon>Kitasatosporales</taxon>
        <taxon>Streptomycetaceae</taxon>
        <taxon>Streptomyces</taxon>
    </lineage>
</organism>
<evidence type="ECO:0000313" key="1">
    <source>
        <dbReference type="EMBL" id="GAA3866593.1"/>
    </source>
</evidence>
<keyword evidence="2" id="KW-1185">Reference proteome</keyword>
<evidence type="ECO:0000313" key="2">
    <source>
        <dbReference type="Proteomes" id="UP001501563"/>
    </source>
</evidence>
<accession>A0ABP7K5N1</accession>
<proteinExistence type="predicted"/>
<reference evidence="2" key="1">
    <citation type="journal article" date="2019" name="Int. J. Syst. Evol. Microbiol.">
        <title>The Global Catalogue of Microorganisms (GCM) 10K type strain sequencing project: providing services to taxonomists for standard genome sequencing and annotation.</title>
        <authorList>
            <consortium name="The Broad Institute Genomics Platform"/>
            <consortium name="The Broad Institute Genome Sequencing Center for Infectious Disease"/>
            <person name="Wu L."/>
            <person name="Ma J."/>
        </authorList>
    </citation>
    <scope>NUCLEOTIDE SEQUENCE [LARGE SCALE GENOMIC DNA]</scope>
    <source>
        <strain evidence="2">JCM 16578</strain>
    </source>
</reference>
<protein>
    <submittedName>
        <fullName evidence="1">Uncharacterized protein</fullName>
    </submittedName>
</protein>
<dbReference type="EMBL" id="BAAAZA010000008">
    <property type="protein sequence ID" value="GAA3866593.1"/>
    <property type="molecule type" value="Genomic_DNA"/>
</dbReference>
<comment type="caution">
    <text evidence="1">The sequence shown here is derived from an EMBL/GenBank/DDBJ whole genome shotgun (WGS) entry which is preliminary data.</text>
</comment>
<dbReference type="Proteomes" id="UP001501563">
    <property type="component" value="Unassembled WGS sequence"/>
</dbReference>
<name>A0ABP7K5N1_9ACTN</name>
<sequence length="139" mass="15069">MGGPAARIRGGRRACSVVTAASRAHNRCGPAGGSYADTEAELPARRGLLGRGRGNSGYALAVDNGEGKIVMAMGASLPGREWMIKDAKGRKYSYDSEEEAFRELSDFGEGATVWTRDVYRVLFFTRSMEGWKQVPHPRG</sequence>